<reference evidence="2 3" key="1">
    <citation type="submission" date="2024-06" db="EMBL/GenBank/DDBJ databases">
        <title>Genomics of switchgrass bacterial isolates.</title>
        <authorList>
            <person name="Shade A."/>
        </authorList>
    </citation>
    <scope>NUCLEOTIDE SEQUENCE [LARGE SCALE GENOMIC DNA]</scope>
    <source>
        <strain evidence="2 3">PvP084</strain>
    </source>
</reference>
<evidence type="ECO:0000313" key="3">
    <source>
        <dbReference type="Proteomes" id="UP001549119"/>
    </source>
</evidence>
<organism evidence="2 3">
    <name type="scientific">Methylobacterium radiotolerans</name>
    <dbReference type="NCBI Taxonomy" id="31998"/>
    <lineage>
        <taxon>Bacteria</taxon>
        <taxon>Pseudomonadati</taxon>
        <taxon>Pseudomonadota</taxon>
        <taxon>Alphaproteobacteria</taxon>
        <taxon>Hyphomicrobiales</taxon>
        <taxon>Methylobacteriaceae</taxon>
        <taxon>Methylobacterium</taxon>
    </lineage>
</organism>
<accession>A0ABV2NGM6</accession>
<keyword evidence="3" id="KW-1185">Reference proteome</keyword>
<evidence type="ECO:0000313" key="2">
    <source>
        <dbReference type="EMBL" id="MET3865594.1"/>
    </source>
</evidence>
<name>A0ABV2NGM6_9HYPH</name>
<evidence type="ECO:0000256" key="1">
    <source>
        <dbReference type="SAM" id="MobiDB-lite"/>
    </source>
</evidence>
<dbReference type="EMBL" id="JBEPNW010000002">
    <property type="protein sequence ID" value="MET3865594.1"/>
    <property type="molecule type" value="Genomic_DNA"/>
</dbReference>
<dbReference type="Proteomes" id="UP001549119">
    <property type="component" value="Unassembled WGS sequence"/>
</dbReference>
<proteinExistence type="predicted"/>
<sequence>MPKSVRVGAAYDACAEREREQGAEVRGAQSGLRPFGRMPGDPSLMRIQRIPARSARPVRTTAAQRMS</sequence>
<comment type="caution">
    <text evidence="2">The sequence shown here is derived from an EMBL/GenBank/DDBJ whole genome shotgun (WGS) entry which is preliminary data.</text>
</comment>
<feature type="region of interest" description="Disordered" evidence="1">
    <location>
        <begin position="20"/>
        <end position="43"/>
    </location>
</feature>
<protein>
    <submittedName>
        <fullName evidence="2">Uncharacterized protein</fullName>
    </submittedName>
</protein>
<gene>
    <name evidence="2" type="ORF">ABIC20_002903</name>
</gene>